<accession>A0ACC2J8R7</accession>
<reference evidence="1" key="1">
    <citation type="submission" date="2022-11" db="EMBL/GenBank/DDBJ databases">
        <title>Genome Sequence of Nemania bipapillata.</title>
        <authorList>
            <person name="Buettner E."/>
        </authorList>
    </citation>
    <scope>NUCLEOTIDE SEQUENCE</scope>
    <source>
        <strain evidence="1">CP14</strain>
    </source>
</reference>
<evidence type="ECO:0000313" key="1">
    <source>
        <dbReference type="EMBL" id="KAJ8123796.1"/>
    </source>
</evidence>
<gene>
    <name evidence="1" type="ORF">ONZ43_g333</name>
</gene>
<organism evidence="1 2">
    <name type="scientific">Nemania bipapillata</name>
    <dbReference type="NCBI Taxonomy" id="110536"/>
    <lineage>
        <taxon>Eukaryota</taxon>
        <taxon>Fungi</taxon>
        <taxon>Dikarya</taxon>
        <taxon>Ascomycota</taxon>
        <taxon>Pezizomycotina</taxon>
        <taxon>Sordariomycetes</taxon>
        <taxon>Xylariomycetidae</taxon>
        <taxon>Xylariales</taxon>
        <taxon>Xylariaceae</taxon>
        <taxon>Nemania</taxon>
    </lineage>
</organism>
<keyword evidence="2" id="KW-1185">Reference proteome</keyword>
<dbReference type="Proteomes" id="UP001153334">
    <property type="component" value="Unassembled WGS sequence"/>
</dbReference>
<evidence type="ECO:0000313" key="2">
    <source>
        <dbReference type="Proteomes" id="UP001153334"/>
    </source>
</evidence>
<sequence>MVSFLGLVSAALLAVSTTAQTTTYVNPAVPTGTPVPGKYNGALRPQVHFSPPKGFMNDPNGMFKDAHGTWHLYYQYNPTGVVAVRIAMHLCQA</sequence>
<dbReference type="EMBL" id="JAPESX010000040">
    <property type="protein sequence ID" value="KAJ8123796.1"/>
    <property type="molecule type" value="Genomic_DNA"/>
</dbReference>
<name>A0ACC2J8R7_9PEZI</name>
<proteinExistence type="predicted"/>
<comment type="caution">
    <text evidence="1">The sequence shown here is derived from an EMBL/GenBank/DDBJ whole genome shotgun (WGS) entry which is preliminary data.</text>
</comment>
<protein>
    <submittedName>
        <fullName evidence="1">Uncharacterized protein</fullName>
    </submittedName>
</protein>